<keyword evidence="3" id="KW-1185">Reference proteome</keyword>
<comment type="caution">
    <text evidence="2">The sequence shown here is derived from an EMBL/GenBank/DDBJ whole genome shotgun (WGS) entry which is preliminary data.</text>
</comment>
<organism evidence="2 3">
    <name type="scientific">Pontibacillus marinus BH030004 = DSM 16465</name>
    <dbReference type="NCBI Taxonomy" id="1385511"/>
    <lineage>
        <taxon>Bacteria</taxon>
        <taxon>Bacillati</taxon>
        <taxon>Bacillota</taxon>
        <taxon>Bacilli</taxon>
        <taxon>Bacillales</taxon>
        <taxon>Bacillaceae</taxon>
        <taxon>Pontibacillus</taxon>
    </lineage>
</organism>
<accession>A0A0A5G0Q0</accession>
<dbReference type="Proteomes" id="UP000030403">
    <property type="component" value="Unassembled WGS sequence"/>
</dbReference>
<dbReference type="Pfam" id="PF13672">
    <property type="entry name" value="PP2C_2"/>
    <property type="match status" value="1"/>
</dbReference>
<dbReference type="OrthoDB" id="1755431at2"/>
<dbReference type="EMBL" id="AVPF01000038">
    <property type="protein sequence ID" value="KGX85609.1"/>
    <property type="molecule type" value="Genomic_DNA"/>
</dbReference>
<sequence>MKIESLTYKGVGELNEDSLIINDEMALYGVADGVSSLVPFKSDDNLTGGYIASNEVKRYFEHLHQINHLSEDLFVINRNLREKMEENGIDMVKKEQLWGTALAQVRVNENGVEFIQTGDCMILAVYQDDHVRPLTHLQTEHLESKVLNRWKELVHNGVNNRDDLMKEVKDTLVSNRMKSNTPEGYGVLNGEEDAIHYTEYGKINKIGLKYLILITDGLFLPSESVPAAENYWGYVAQSLLHKGLEQYANDLIELEESDPECLKYPRFKKSDDKAGLVITF</sequence>
<dbReference type="SUPFAM" id="SSF81606">
    <property type="entry name" value="PP2C-like"/>
    <property type="match status" value="1"/>
</dbReference>
<reference evidence="2 3" key="1">
    <citation type="submission" date="2013-08" db="EMBL/GenBank/DDBJ databases">
        <authorList>
            <person name="Huang J."/>
            <person name="Wang G."/>
        </authorList>
    </citation>
    <scope>NUCLEOTIDE SEQUENCE [LARGE SCALE GENOMIC DNA]</scope>
    <source>
        <strain evidence="2 3">BH030004</strain>
    </source>
</reference>
<evidence type="ECO:0000313" key="2">
    <source>
        <dbReference type="EMBL" id="KGX85609.1"/>
    </source>
</evidence>
<name>A0A0A5G0Q0_9BACI</name>
<proteinExistence type="predicted"/>
<feature type="domain" description="PPM-type phosphatase" evidence="1">
    <location>
        <begin position="12"/>
        <end position="241"/>
    </location>
</feature>
<dbReference type="InterPro" id="IPR036457">
    <property type="entry name" value="PPM-type-like_dom_sf"/>
</dbReference>
<protein>
    <recommendedName>
        <fullName evidence="1">PPM-type phosphatase domain-containing protein</fullName>
    </recommendedName>
</protein>
<dbReference type="eggNOG" id="COG0631">
    <property type="taxonomic scope" value="Bacteria"/>
</dbReference>
<dbReference type="STRING" id="1385511.GCA_000425225_00007"/>
<gene>
    <name evidence="2" type="ORF">N783_14035</name>
</gene>
<dbReference type="RefSeq" id="WP_027445105.1">
    <property type="nucleotide sequence ID" value="NZ_AULJ01000001.1"/>
</dbReference>
<dbReference type="AlphaFoldDB" id="A0A0A5G0Q0"/>
<dbReference type="Gene3D" id="3.60.40.10">
    <property type="entry name" value="PPM-type phosphatase domain"/>
    <property type="match status" value="1"/>
</dbReference>
<evidence type="ECO:0000259" key="1">
    <source>
        <dbReference type="Pfam" id="PF13672"/>
    </source>
</evidence>
<dbReference type="InterPro" id="IPR001932">
    <property type="entry name" value="PPM-type_phosphatase-like_dom"/>
</dbReference>
<evidence type="ECO:0000313" key="3">
    <source>
        <dbReference type="Proteomes" id="UP000030403"/>
    </source>
</evidence>